<evidence type="ECO:0000259" key="7">
    <source>
        <dbReference type="Pfam" id="PF17917"/>
    </source>
</evidence>
<keyword evidence="6" id="KW-0695">RNA-directed DNA polymerase</keyword>
<evidence type="ECO:0000256" key="4">
    <source>
        <dbReference type="ARBA" id="ARBA00022759"/>
    </source>
</evidence>
<name>A0AA88IFK7_ARTSF</name>
<comment type="caution">
    <text evidence="8">The sequence shown here is derived from an EMBL/GenBank/DDBJ whole genome shotgun (WGS) entry which is preliminary data.</text>
</comment>
<dbReference type="InterPro" id="IPR050951">
    <property type="entry name" value="Retrovirus_Pol_polyprotein"/>
</dbReference>
<dbReference type="AlphaFoldDB" id="A0AA88IFK7"/>
<evidence type="ECO:0000256" key="6">
    <source>
        <dbReference type="ARBA" id="ARBA00022918"/>
    </source>
</evidence>
<evidence type="ECO:0000256" key="3">
    <source>
        <dbReference type="ARBA" id="ARBA00022722"/>
    </source>
</evidence>
<dbReference type="SUPFAM" id="SSF56672">
    <property type="entry name" value="DNA/RNA polymerases"/>
    <property type="match status" value="1"/>
</dbReference>
<proteinExistence type="predicted"/>
<protein>
    <recommendedName>
        <fullName evidence="7">Reverse transcriptase RNase H-like domain-containing protein</fullName>
    </recommendedName>
</protein>
<dbReference type="InterPro" id="IPR043128">
    <property type="entry name" value="Rev_trsase/Diguanyl_cyclase"/>
</dbReference>
<evidence type="ECO:0000313" key="9">
    <source>
        <dbReference type="Proteomes" id="UP001187531"/>
    </source>
</evidence>
<dbReference type="InterPro" id="IPR041373">
    <property type="entry name" value="RT_RNaseH"/>
</dbReference>
<dbReference type="InterPro" id="IPR043502">
    <property type="entry name" value="DNA/RNA_pol_sf"/>
</dbReference>
<accession>A0AA88IFK7</accession>
<dbReference type="Gene3D" id="3.30.70.270">
    <property type="match status" value="1"/>
</dbReference>
<dbReference type="GO" id="GO:0004519">
    <property type="term" value="F:endonuclease activity"/>
    <property type="evidence" value="ECO:0007669"/>
    <property type="project" value="UniProtKB-KW"/>
</dbReference>
<keyword evidence="9" id="KW-1185">Reference proteome</keyword>
<organism evidence="8 9">
    <name type="scientific">Artemia franciscana</name>
    <name type="common">Brine shrimp</name>
    <name type="synonym">Artemia sanfranciscana</name>
    <dbReference type="NCBI Taxonomy" id="6661"/>
    <lineage>
        <taxon>Eukaryota</taxon>
        <taxon>Metazoa</taxon>
        <taxon>Ecdysozoa</taxon>
        <taxon>Arthropoda</taxon>
        <taxon>Crustacea</taxon>
        <taxon>Branchiopoda</taxon>
        <taxon>Anostraca</taxon>
        <taxon>Artemiidae</taxon>
        <taxon>Artemia</taxon>
    </lineage>
</organism>
<sequence length="325" mass="36831">MQGLLSTPRYNDGPVRAMLPSFGDDIQFTMAGRKEVDLKNGMKHGMVIIESVSLRLNKFLNEVTKKLDQTADKILFEYEDVFQGIERVPSMNKYIKIPYHPIPTFEGIFIKCANSKKFSKLHARYAYRTIELDDDSVNVTALNTPFGRIRYRRYPFGLNCAQEGIKQDPKKVRAIHKIPNLMGPEELQSLLGMVNYLGNIFQTCRYQAIPSEPLLSSAKQKCSENEKKAIAITIAYKYFQQCLYGRSVKVFTGHKPIESILSRGIQTAPPRLQCLMLQIQPYNFSAVHVLGTSIHVADALSRLPISDKNANFERETSGDVIPVAY</sequence>
<keyword evidence="5" id="KW-0378">Hydrolase</keyword>
<dbReference type="PANTHER" id="PTHR37984:SF5">
    <property type="entry name" value="PROTEIN NYNRIN-LIKE"/>
    <property type="match status" value="1"/>
</dbReference>
<feature type="domain" description="Reverse transcriptase RNase H-like" evidence="7">
    <location>
        <begin position="215"/>
        <end position="282"/>
    </location>
</feature>
<keyword evidence="1" id="KW-0808">Transferase</keyword>
<keyword evidence="2" id="KW-0548">Nucleotidyltransferase</keyword>
<evidence type="ECO:0000256" key="1">
    <source>
        <dbReference type="ARBA" id="ARBA00022679"/>
    </source>
</evidence>
<reference evidence="8" key="1">
    <citation type="submission" date="2023-07" db="EMBL/GenBank/DDBJ databases">
        <title>Chromosome-level genome assembly of Artemia franciscana.</title>
        <authorList>
            <person name="Jo E."/>
        </authorList>
    </citation>
    <scope>NUCLEOTIDE SEQUENCE</scope>
    <source>
        <tissue evidence="8">Whole body</tissue>
    </source>
</reference>
<evidence type="ECO:0000256" key="5">
    <source>
        <dbReference type="ARBA" id="ARBA00022801"/>
    </source>
</evidence>
<dbReference type="GO" id="GO:0003964">
    <property type="term" value="F:RNA-directed DNA polymerase activity"/>
    <property type="evidence" value="ECO:0007669"/>
    <property type="project" value="UniProtKB-KW"/>
</dbReference>
<dbReference type="Proteomes" id="UP001187531">
    <property type="component" value="Unassembled WGS sequence"/>
</dbReference>
<evidence type="ECO:0000313" key="8">
    <source>
        <dbReference type="EMBL" id="KAK2720017.1"/>
    </source>
</evidence>
<dbReference type="GO" id="GO:0016787">
    <property type="term" value="F:hydrolase activity"/>
    <property type="evidence" value="ECO:0007669"/>
    <property type="project" value="UniProtKB-KW"/>
</dbReference>
<keyword evidence="4" id="KW-0255">Endonuclease</keyword>
<evidence type="ECO:0000256" key="2">
    <source>
        <dbReference type="ARBA" id="ARBA00022695"/>
    </source>
</evidence>
<dbReference type="Pfam" id="PF17917">
    <property type="entry name" value="RT_RNaseH"/>
    <property type="match status" value="1"/>
</dbReference>
<keyword evidence="3" id="KW-0540">Nuclease</keyword>
<gene>
    <name evidence="8" type="ORF">QYM36_004056</name>
</gene>
<dbReference type="PANTHER" id="PTHR37984">
    <property type="entry name" value="PROTEIN CBG26694"/>
    <property type="match status" value="1"/>
</dbReference>
<dbReference type="Gene3D" id="3.10.10.10">
    <property type="entry name" value="HIV Type 1 Reverse Transcriptase, subunit A, domain 1"/>
    <property type="match status" value="1"/>
</dbReference>
<dbReference type="EMBL" id="JAVRJZ010000007">
    <property type="protein sequence ID" value="KAK2720017.1"/>
    <property type="molecule type" value="Genomic_DNA"/>
</dbReference>